<accession>G0MD38</accession>
<protein>
    <submittedName>
        <fullName evidence="2">Uncharacterized protein</fullName>
    </submittedName>
</protein>
<dbReference type="InParanoid" id="G0MD38"/>
<name>G0MD38_CAEBE</name>
<feature type="chain" id="PRO_5003403005" evidence="1">
    <location>
        <begin position="17"/>
        <end position="291"/>
    </location>
</feature>
<evidence type="ECO:0000256" key="1">
    <source>
        <dbReference type="SAM" id="SignalP"/>
    </source>
</evidence>
<evidence type="ECO:0000313" key="2">
    <source>
        <dbReference type="EMBL" id="EGT49612.1"/>
    </source>
</evidence>
<dbReference type="EMBL" id="GL379790">
    <property type="protein sequence ID" value="EGT49612.1"/>
    <property type="molecule type" value="Genomic_DNA"/>
</dbReference>
<dbReference type="eggNOG" id="ENOG502TIA0">
    <property type="taxonomic scope" value="Eukaryota"/>
</dbReference>
<evidence type="ECO:0000313" key="3">
    <source>
        <dbReference type="Proteomes" id="UP000008068"/>
    </source>
</evidence>
<keyword evidence="1" id="KW-0732">Signal</keyword>
<gene>
    <name evidence="2" type="ORF">CAEBREN_22423</name>
</gene>
<dbReference type="HOGENOM" id="CLU_957210_0_0_1"/>
<dbReference type="Proteomes" id="UP000008068">
    <property type="component" value="Unassembled WGS sequence"/>
</dbReference>
<proteinExistence type="predicted"/>
<feature type="signal peptide" evidence="1">
    <location>
        <begin position="1"/>
        <end position="16"/>
    </location>
</feature>
<sequence length="291" mass="32602">MKLLLTVLLLVHTIQCLPEFSRDACLQSINTARAEVAEKFQIANMNSLKYNKKLEPVILQQLSFVDGCPKPSIISHKSLDVYLNVHGQNDLVVELLSGTNHTVLACVKSKCNGEDIVSIVTDKIDSIPIAGAPGTKCPSDSLAGPNGLCVLENGKNSRRGFTDLDEIARDIAKVVEKALKGETDKEIPKVFVKTARIGVNGNSKKYFKTSGSSRRGFLKGLLEIFKDVNPPPYFPREDLEIDRRRRKCLEKLKEEIARRREFPKFPEDLNPPPTFPREELEIARCLEMEKD</sequence>
<dbReference type="AlphaFoldDB" id="G0MD38"/>
<reference evidence="3" key="1">
    <citation type="submission" date="2011-07" db="EMBL/GenBank/DDBJ databases">
        <authorList>
            <consortium name="Caenorhabditis brenneri Sequencing and Analysis Consortium"/>
            <person name="Wilson R.K."/>
        </authorList>
    </citation>
    <scope>NUCLEOTIDE SEQUENCE [LARGE SCALE GENOMIC DNA]</scope>
    <source>
        <strain evidence="3">PB2801</strain>
    </source>
</reference>
<keyword evidence="3" id="KW-1185">Reference proteome</keyword>
<dbReference type="OrthoDB" id="5864710at2759"/>
<organism evidence="3">
    <name type="scientific">Caenorhabditis brenneri</name>
    <name type="common">Nematode worm</name>
    <dbReference type="NCBI Taxonomy" id="135651"/>
    <lineage>
        <taxon>Eukaryota</taxon>
        <taxon>Metazoa</taxon>
        <taxon>Ecdysozoa</taxon>
        <taxon>Nematoda</taxon>
        <taxon>Chromadorea</taxon>
        <taxon>Rhabditida</taxon>
        <taxon>Rhabditina</taxon>
        <taxon>Rhabditomorpha</taxon>
        <taxon>Rhabditoidea</taxon>
        <taxon>Rhabditidae</taxon>
        <taxon>Peloderinae</taxon>
        <taxon>Caenorhabditis</taxon>
    </lineage>
</organism>